<dbReference type="HOGENOM" id="CLU_020336_16_1_11"/>
<dbReference type="InterPro" id="IPR029058">
    <property type="entry name" value="AB_hydrolase_fold"/>
</dbReference>
<dbReference type="Gene3D" id="3.40.50.1820">
    <property type="entry name" value="alpha/beta hydrolase"/>
    <property type="match status" value="1"/>
</dbReference>
<dbReference type="KEGG" id="cai:Caci_1437"/>
<gene>
    <name evidence="2" type="ordered locus">Caci_1437</name>
</gene>
<protein>
    <submittedName>
        <fullName evidence="2">Alpha/beta hydrolase fold protein</fullName>
    </submittedName>
</protein>
<dbReference type="GO" id="GO:0016787">
    <property type="term" value="F:hydrolase activity"/>
    <property type="evidence" value="ECO:0007669"/>
    <property type="project" value="UniProtKB-KW"/>
</dbReference>
<dbReference type="SUPFAM" id="SSF53474">
    <property type="entry name" value="alpha/beta-Hydrolases"/>
    <property type="match status" value="1"/>
</dbReference>
<dbReference type="PRINTS" id="PR00412">
    <property type="entry name" value="EPOXHYDRLASE"/>
</dbReference>
<dbReference type="EMBL" id="CP001700">
    <property type="protein sequence ID" value="ACU70360.1"/>
    <property type="molecule type" value="Genomic_DNA"/>
</dbReference>
<dbReference type="STRING" id="479433.Caci_1437"/>
<sequence length="305" mass="33629">MTFTAVDHIATPVLDIAYKHAGDPEGIPVVLLHGFPYDVRAYDKVAAALVARGGYSVYAPYLRGFGKTRFLSETNMRSGQQGAIGQDLLDFIDALGLDRPIVGGYDWGGRAACIVAALWPARVRGLVTVDGYNVQNIAHSGEPSKPEWEATYWYQYYFQSERGRRGLERNREELCELLWRTWSPTWTKASAEFPASAPSLHNPDFVEVVIHSYRHRYNLVEGDPRYQAIEERLAFGTEISVPTVVLESGADGIGGAGFDASGDRELFTGRFEYRKVDGVGHNLPQEAPEAFADAVHLLGSAADEG</sequence>
<keyword evidence="3" id="KW-1185">Reference proteome</keyword>
<name>C7Q8U5_CATAD</name>
<dbReference type="Proteomes" id="UP000000851">
    <property type="component" value="Chromosome"/>
</dbReference>
<dbReference type="ESTHER" id="catad-c7q8u5">
    <property type="family name" value="Epoxide_hydrolase"/>
</dbReference>
<reference evidence="2 3" key="1">
    <citation type="journal article" date="2009" name="Stand. Genomic Sci.">
        <title>Complete genome sequence of Catenulispora acidiphila type strain (ID 139908).</title>
        <authorList>
            <person name="Copeland A."/>
            <person name="Lapidus A."/>
            <person name="Glavina Del Rio T."/>
            <person name="Nolan M."/>
            <person name="Lucas S."/>
            <person name="Chen F."/>
            <person name="Tice H."/>
            <person name="Cheng J.F."/>
            <person name="Bruce D."/>
            <person name="Goodwin L."/>
            <person name="Pitluck S."/>
            <person name="Mikhailova N."/>
            <person name="Pati A."/>
            <person name="Ivanova N."/>
            <person name="Mavromatis K."/>
            <person name="Chen A."/>
            <person name="Palaniappan K."/>
            <person name="Chain P."/>
            <person name="Land M."/>
            <person name="Hauser L."/>
            <person name="Chang Y.J."/>
            <person name="Jeffries C.D."/>
            <person name="Chertkov O."/>
            <person name="Brettin T."/>
            <person name="Detter J.C."/>
            <person name="Han C."/>
            <person name="Ali Z."/>
            <person name="Tindall B.J."/>
            <person name="Goker M."/>
            <person name="Bristow J."/>
            <person name="Eisen J.A."/>
            <person name="Markowitz V."/>
            <person name="Hugenholtz P."/>
            <person name="Kyrpides N.C."/>
            <person name="Klenk H.P."/>
        </authorList>
    </citation>
    <scope>NUCLEOTIDE SEQUENCE [LARGE SCALE GENOMIC DNA]</scope>
    <source>
        <strain evidence="3">DSM 44928 / JCM 14897 / NBRC 102108 / NRRL B-24433 / ID139908</strain>
    </source>
</reference>
<organism evidence="2 3">
    <name type="scientific">Catenulispora acidiphila (strain DSM 44928 / JCM 14897 / NBRC 102108 / NRRL B-24433 / ID139908)</name>
    <dbReference type="NCBI Taxonomy" id="479433"/>
    <lineage>
        <taxon>Bacteria</taxon>
        <taxon>Bacillati</taxon>
        <taxon>Actinomycetota</taxon>
        <taxon>Actinomycetes</taxon>
        <taxon>Catenulisporales</taxon>
        <taxon>Catenulisporaceae</taxon>
        <taxon>Catenulispora</taxon>
    </lineage>
</organism>
<dbReference type="InterPro" id="IPR000073">
    <property type="entry name" value="AB_hydrolase_1"/>
</dbReference>
<dbReference type="OrthoDB" id="9812774at2"/>
<proteinExistence type="predicted"/>
<dbReference type="eggNOG" id="COG0596">
    <property type="taxonomic scope" value="Bacteria"/>
</dbReference>
<feature type="domain" description="AB hydrolase-1" evidence="1">
    <location>
        <begin position="28"/>
        <end position="153"/>
    </location>
</feature>
<dbReference type="PANTHER" id="PTHR43798">
    <property type="entry name" value="MONOACYLGLYCEROL LIPASE"/>
    <property type="match status" value="1"/>
</dbReference>
<dbReference type="InterPro" id="IPR000639">
    <property type="entry name" value="Epox_hydrolase-like"/>
</dbReference>
<evidence type="ECO:0000259" key="1">
    <source>
        <dbReference type="Pfam" id="PF00561"/>
    </source>
</evidence>
<dbReference type="InParanoid" id="C7Q8U5"/>
<accession>C7Q8U5</accession>
<dbReference type="AlphaFoldDB" id="C7Q8U5"/>
<dbReference type="InterPro" id="IPR050266">
    <property type="entry name" value="AB_hydrolase_sf"/>
</dbReference>
<keyword evidence="2" id="KW-0378">Hydrolase</keyword>
<dbReference type="Pfam" id="PF00561">
    <property type="entry name" value="Abhydrolase_1"/>
    <property type="match status" value="1"/>
</dbReference>
<dbReference type="RefSeq" id="WP_012785654.1">
    <property type="nucleotide sequence ID" value="NC_013131.1"/>
</dbReference>
<evidence type="ECO:0000313" key="2">
    <source>
        <dbReference type="EMBL" id="ACU70360.1"/>
    </source>
</evidence>
<evidence type="ECO:0000313" key="3">
    <source>
        <dbReference type="Proteomes" id="UP000000851"/>
    </source>
</evidence>